<keyword evidence="7" id="KW-0732">Signal</keyword>
<evidence type="ECO:0000256" key="6">
    <source>
        <dbReference type="ARBA" id="ARBA00023136"/>
    </source>
</evidence>
<dbReference type="GO" id="GO:0005524">
    <property type="term" value="F:ATP binding"/>
    <property type="evidence" value="ECO:0007669"/>
    <property type="project" value="UniProtKB-KW"/>
</dbReference>
<keyword evidence="2" id="KW-0812">Transmembrane</keyword>
<dbReference type="InterPro" id="IPR036640">
    <property type="entry name" value="ABC1_TM_sf"/>
</dbReference>
<organism evidence="9">
    <name type="scientific">Populus alba</name>
    <name type="common">White poplar</name>
    <dbReference type="NCBI Taxonomy" id="43335"/>
    <lineage>
        <taxon>Eukaryota</taxon>
        <taxon>Viridiplantae</taxon>
        <taxon>Streptophyta</taxon>
        <taxon>Embryophyta</taxon>
        <taxon>Tracheophyta</taxon>
        <taxon>Spermatophyta</taxon>
        <taxon>Magnoliopsida</taxon>
        <taxon>eudicotyledons</taxon>
        <taxon>Gunneridae</taxon>
        <taxon>Pentapetalae</taxon>
        <taxon>rosids</taxon>
        <taxon>fabids</taxon>
        <taxon>Malpighiales</taxon>
        <taxon>Salicaceae</taxon>
        <taxon>Saliceae</taxon>
        <taxon>Populus</taxon>
    </lineage>
</organism>
<dbReference type="PANTHER" id="PTHR24223">
    <property type="entry name" value="ATP-BINDING CASSETTE SUB-FAMILY C"/>
    <property type="match status" value="1"/>
</dbReference>
<comment type="caution">
    <text evidence="9">The sequence shown here is derived from an EMBL/GenBank/DDBJ whole genome shotgun (WGS) entry which is preliminary data.</text>
</comment>
<dbReference type="STRING" id="43335.A0A4V5ZZ13"/>
<dbReference type="GO" id="GO:0016020">
    <property type="term" value="C:membrane"/>
    <property type="evidence" value="ECO:0007669"/>
    <property type="project" value="InterPro"/>
</dbReference>
<sequence>MLKILTLSAGPLLLNAFILVAEGKAGFKYEGYVLVLTLFFSKSLESLSQKQWYFRSRLVGLKVRSLLTAAIYKKQQRLSNVGRLMHSGGEVMNYVTVDAYRIGEFPFWFHQTWTTSFQLCLSLVILFRAVGLATLAALVFLEASEFAEWKCSAQAQHGSVDNAVLIKSANFSWEENSSKPTLRNVSFGIRPGEKVAICGEIQVCGRIAYVSQTAWIQTGSIKENIVFGERGVNLSVVKSSEFNLPGSLSECRYVSLDDPFSAVDAHTATSLFIEYIMGALSRKTVLLVTHQVDFLPAFDSVMLSQKKYLETAYLCKLVMSDGEILQAAPYHQLLSSSQEFLDLVNAHKETAGSERHTEADAPQRQGSSVREIQKSYVDGQIKTSQGDQLIKQRKWETQGLSLMCTNVDDPHVSTLHLIAVYLCIEVTSTLFLLCRSISIVVLGLQSSKSLFSQLLNSLFRAPMSFHDSTPLGRILSRVTSDLSIVDLDVPFGLIFTVGATTKCLYNLGVLAVVTCKSCLSPYQ</sequence>
<name>A0A4V5ZZ13_POPAL</name>
<gene>
    <name evidence="9" type="ORF">D5086_0000318900</name>
</gene>
<dbReference type="Gene3D" id="1.20.1560.10">
    <property type="entry name" value="ABC transporter type 1, transmembrane domain"/>
    <property type="match status" value="2"/>
</dbReference>
<keyword evidence="3" id="KW-0547">Nucleotide-binding</keyword>
<evidence type="ECO:0000256" key="7">
    <source>
        <dbReference type="SAM" id="SignalP"/>
    </source>
</evidence>
<evidence type="ECO:0000256" key="5">
    <source>
        <dbReference type="ARBA" id="ARBA00022989"/>
    </source>
</evidence>
<dbReference type="PROSITE" id="PS50929">
    <property type="entry name" value="ABC_TM1F"/>
    <property type="match status" value="2"/>
</dbReference>
<evidence type="ECO:0000256" key="4">
    <source>
        <dbReference type="ARBA" id="ARBA00022840"/>
    </source>
</evidence>
<keyword evidence="4" id="KW-0067">ATP-binding</keyword>
<dbReference type="Pfam" id="PF00664">
    <property type="entry name" value="ABC_membrane"/>
    <property type="match status" value="2"/>
</dbReference>
<feature type="domain" description="ABC transmembrane type-1" evidence="8">
    <location>
        <begin position="1"/>
        <end position="141"/>
    </location>
</feature>
<reference evidence="9" key="1">
    <citation type="submission" date="2018-10" db="EMBL/GenBank/DDBJ databases">
        <title>Population genomic analysis revealed the cold adaptation of white poplar.</title>
        <authorList>
            <person name="Liu Y.-J."/>
        </authorList>
    </citation>
    <scope>NUCLEOTIDE SEQUENCE [LARGE SCALE GENOMIC DNA]</scope>
    <source>
        <strain evidence="9">PAL-ZL1</strain>
    </source>
</reference>
<dbReference type="InterPro" id="IPR027417">
    <property type="entry name" value="P-loop_NTPase"/>
</dbReference>
<keyword evidence="6" id="KW-0472">Membrane</keyword>
<feature type="signal peptide" evidence="7">
    <location>
        <begin position="1"/>
        <end position="23"/>
    </location>
</feature>
<evidence type="ECO:0000313" key="9">
    <source>
        <dbReference type="EMBL" id="TKR65685.1"/>
    </source>
</evidence>
<dbReference type="GO" id="GO:0140359">
    <property type="term" value="F:ABC-type transporter activity"/>
    <property type="evidence" value="ECO:0007669"/>
    <property type="project" value="InterPro"/>
</dbReference>
<feature type="chain" id="PRO_5020761675" description="ABC transmembrane type-1 domain-containing protein" evidence="7">
    <location>
        <begin position="24"/>
        <end position="523"/>
    </location>
</feature>
<accession>A0A4V5ZZ13</accession>
<proteinExistence type="predicted"/>
<dbReference type="PANTHER" id="PTHR24223:SF369">
    <property type="entry name" value="ABC TRANSPORTER C FAMILY MEMBER 10"/>
    <property type="match status" value="1"/>
</dbReference>
<feature type="domain" description="ABC transmembrane type-1" evidence="8">
    <location>
        <begin position="417"/>
        <end position="513"/>
    </location>
</feature>
<keyword evidence="1" id="KW-0813">Transport</keyword>
<evidence type="ECO:0000256" key="1">
    <source>
        <dbReference type="ARBA" id="ARBA00022448"/>
    </source>
</evidence>
<evidence type="ECO:0000256" key="2">
    <source>
        <dbReference type="ARBA" id="ARBA00022692"/>
    </source>
</evidence>
<dbReference type="InterPro" id="IPR011527">
    <property type="entry name" value="ABC1_TM_dom"/>
</dbReference>
<evidence type="ECO:0000259" key="8">
    <source>
        <dbReference type="PROSITE" id="PS50929"/>
    </source>
</evidence>
<evidence type="ECO:0000256" key="3">
    <source>
        <dbReference type="ARBA" id="ARBA00022741"/>
    </source>
</evidence>
<dbReference type="AlphaFoldDB" id="A0A4V5ZZ13"/>
<dbReference type="SUPFAM" id="SSF90123">
    <property type="entry name" value="ABC transporter transmembrane region"/>
    <property type="match status" value="2"/>
</dbReference>
<dbReference type="InterPro" id="IPR050173">
    <property type="entry name" value="ABC_transporter_C-like"/>
</dbReference>
<dbReference type="EMBL" id="RCHU01001255">
    <property type="protein sequence ID" value="TKR65685.1"/>
    <property type="molecule type" value="Genomic_DNA"/>
</dbReference>
<dbReference type="Gene3D" id="3.40.50.300">
    <property type="entry name" value="P-loop containing nucleotide triphosphate hydrolases"/>
    <property type="match status" value="2"/>
</dbReference>
<keyword evidence="5" id="KW-1133">Transmembrane helix</keyword>
<protein>
    <recommendedName>
        <fullName evidence="8">ABC transmembrane type-1 domain-containing protein</fullName>
    </recommendedName>
</protein>
<dbReference type="SUPFAM" id="SSF52540">
    <property type="entry name" value="P-loop containing nucleoside triphosphate hydrolases"/>
    <property type="match status" value="1"/>
</dbReference>